<organism evidence="3 4">
    <name type="scientific">Paenibacillus cremeus</name>
    <dbReference type="NCBI Taxonomy" id="2163881"/>
    <lineage>
        <taxon>Bacteria</taxon>
        <taxon>Bacillati</taxon>
        <taxon>Bacillota</taxon>
        <taxon>Bacilli</taxon>
        <taxon>Bacillales</taxon>
        <taxon>Paenibacillaceae</taxon>
        <taxon>Paenibacillus</taxon>
    </lineage>
</organism>
<evidence type="ECO:0000256" key="1">
    <source>
        <dbReference type="ARBA" id="ARBA00023125"/>
    </source>
</evidence>
<dbReference type="PANTHER" id="PTHR46558">
    <property type="entry name" value="TRACRIPTIONAL REGULATORY PROTEIN-RELATED-RELATED"/>
    <property type="match status" value="1"/>
</dbReference>
<dbReference type="OrthoDB" id="8115576at2"/>
<comment type="caution">
    <text evidence="3">The sequence shown here is derived from an EMBL/GenBank/DDBJ whole genome shotgun (WGS) entry which is preliminary data.</text>
</comment>
<protein>
    <submittedName>
        <fullName evidence="3">Helix-turn-helix transcriptional regulator</fullName>
    </submittedName>
</protein>
<dbReference type="GO" id="GO:0003677">
    <property type="term" value="F:DNA binding"/>
    <property type="evidence" value="ECO:0007669"/>
    <property type="project" value="UniProtKB-KW"/>
</dbReference>
<name>A0A559K7E9_9BACL</name>
<gene>
    <name evidence="3" type="ORF">FPZ49_20920</name>
</gene>
<evidence type="ECO:0000259" key="2">
    <source>
        <dbReference type="PROSITE" id="PS50943"/>
    </source>
</evidence>
<dbReference type="PROSITE" id="PS50943">
    <property type="entry name" value="HTH_CROC1"/>
    <property type="match status" value="1"/>
</dbReference>
<dbReference type="AlphaFoldDB" id="A0A559K7E9"/>
<dbReference type="EMBL" id="VNJI01000028">
    <property type="protein sequence ID" value="TVY08061.1"/>
    <property type="molecule type" value="Genomic_DNA"/>
</dbReference>
<dbReference type="RefSeq" id="WP_144850531.1">
    <property type="nucleotide sequence ID" value="NZ_VNJI01000028.1"/>
</dbReference>
<keyword evidence="1" id="KW-0238">DNA-binding</keyword>
<proteinExistence type="predicted"/>
<dbReference type="Pfam" id="PF01381">
    <property type="entry name" value="HTH_3"/>
    <property type="match status" value="1"/>
</dbReference>
<dbReference type="InterPro" id="IPR001387">
    <property type="entry name" value="Cro/C1-type_HTH"/>
</dbReference>
<dbReference type="PANTHER" id="PTHR46558:SF11">
    <property type="entry name" value="HTH-TYPE TRANSCRIPTIONAL REGULATOR XRE"/>
    <property type="match status" value="1"/>
</dbReference>
<evidence type="ECO:0000313" key="4">
    <source>
        <dbReference type="Proteomes" id="UP000317036"/>
    </source>
</evidence>
<dbReference type="Gene3D" id="1.10.260.40">
    <property type="entry name" value="lambda repressor-like DNA-binding domains"/>
    <property type="match status" value="1"/>
</dbReference>
<dbReference type="Proteomes" id="UP000317036">
    <property type="component" value="Unassembled WGS sequence"/>
</dbReference>
<accession>A0A559K7E9</accession>
<reference evidence="3 4" key="1">
    <citation type="submission" date="2019-07" db="EMBL/GenBank/DDBJ databases">
        <authorList>
            <person name="Kim J."/>
        </authorList>
    </citation>
    <scope>NUCLEOTIDE SEQUENCE [LARGE SCALE GENOMIC DNA]</scope>
    <source>
        <strain evidence="3 4">JC52</strain>
    </source>
</reference>
<dbReference type="SUPFAM" id="SSF47413">
    <property type="entry name" value="lambda repressor-like DNA-binding domains"/>
    <property type="match status" value="1"/>
</dbReference>
<evidence type="ECO:0000313" key="3">
    <source>
        <dbReference type="EMBL" id="TVY08061.1"/>
    </source>
</evidence>
<keyword evidence="4" id="KW-1185">Reference proteome</keyword>
<dbReference type="SMART" id="SM00530">
    <property type="entry name" value="HTH_XRE"/>
    <property type="match status" value="1"/>
</dbReference>
<sequence length="130" mass="14538">MPSHFGSRLKQLRMMRGYTMEELGKKVGVAKTTISGYEHGKREPEIKVIHKLATTLDTTADYLLGLSQSIDRVTLPTLPGLSSPIGKLHWDGHVLTEEELESICSLLETIVQKRLDQQHTNILDEKAADT</sequence>
<dbReference type="InterPro" id="IPR010982">
    <property type="entry name" value="Lambda_DNA-bd_dom_sf"/>
</dbReference>
<feature type="domain" description="HTH cro/C1-type" evidence="2">
    <location>
        <begin position="9"/>
        <end position="63"/>
    </location>
</feature>
<dbReference type="CDD" id="cd00093">
    <property type="entry name" value="HTH_XRE"/>
    <property type="match status" value="1"/>
</dbReference>